<feature type="domain" description="Regulatory protein YycH" evidence="2">
    <location>
        <begin position="4"/>
        <end position="437"/>
    </location>
</feature>
<dbReference type="EMBL" id="PKOZ01000002">
    <property type="protein sequence ID" value="PQD95974.1"/>
    <property type="molecule type" value="Genomic_DNA"/>
</dbReference>
<dbReference type="OrthoDB" id="2382185at2"/>
<evidence type="ECO:0000313" key="3">
    <source>
        <dbReference type="EMBL" id="PQD95974.1"/>
    </source>
</evidence>
<dbReference type="Gene3D" id="3.10.450.310">
    <property type="match status" value="1"/>
</dbReference>
<dbReference type="RefSeq" id="WP_104848403.1">
    <property type="nucleotide sequence ID" value="NZ_PKOZ01000002.1"/>
</dbReference>
<organism evidence="3 4">
    <name type="scientific">Pradoshia eiseniae</name>
    <dbReference type="NCBI Taxonomy" id="2064768"/>
    <lineage>
        <taxon>Bacteria</taxon>
        <taxon>Bacillati</taxon>
        <taxon>Bacillota</taxon>
        <taxon>Bacilli</taxon>
        <taxon>Bacillales</taxon>
        <taxon>Bacillaceae</taxon>
        <taxon>Pradoshia</taxon>
    </lineage>
</organism>
<keyword evidence="4" id="KW-1185">Reference proteome</keyword>
<evidence type="ECO:0000256" key="1">
    <source>
        <dbReference type="SAM" id="Phobius"/>
    </source>
</evidence>
<keyword evidence="1" id="KW-0472">Membrane</keyword>
<dbReference type="Gene3D" id="3.30.310.160">
    <property type="entry name" value="YycH protein, domain 2"/>
    <property type="match status" value="1"/>
</dbReference>
<dbReference type="AlphaFoldDB" id="A0A2S7N1R3"/>
<dbReference type="Pfam" id="PF07435">
    <property type="entry name" value="YycH"/>
    <property type="match status" value="1"/>
</dbReference>
<feature type="transmembrane region" description="Helical" evidence="1">
    <location>
        <begin position="9"/>
        <end position="28"/>
    </location>
</feature>
<dbReference type="Proteomes" id="UP000239663">
    <property type="component" value="Unassembled WGS sequence"/>
</dbReference>
<evidence type="ECO:0000259" key="2">
    <source>
        <dbReference type="Pfam" id="PF07435"/>
    </source>
</evidence>
<protein>
    <recommendedName>
        <fullName evidence="2">Regulatory protein YycH domain-containing protein</fullName>
    </recommendedName>
</protein>
<name>A0A2S7N1R3_9BACI</name>
<accession>A0A2S7N1R3</accession>
<keyword evidence="1" id="KW-0812">Transmembrane</keyword>
<dbReference type="InterPro" id="IPR042274">
    <property type="entry name" value="YycH/YycI_2"/>
</dbReference>
<gene>
    <name evidence="3" type="ORF">CYL18_05060</name>
</gene>
<dbReference type="InterPro" id="IPR009996">
    <property type="entry name" value="YycH"/>
</dbReference>
<reference evidence="3 4" key="1">
    <citation type="submission" date="2017-12" db="EMBL/GenBank/DDBJ databases">
        <title>Taxonomic description and draft genome of Pradoshia cofamensis Gen. nov., sp. nov., a thermotolerant bacillale isolated from anterior gut of earthworm Eisenia fetida.</title>
        <authorList>
            <person name="Saha T."/>
            <person name="Chakraborty R."/>
        </authorList>
    </citation>
    <scope>NUCLEOTIDE SEQUENCE [LARGE SCALE GENOMIC DNA]</scope>
    <source>
        <strain evidence="3 4">EAG3</strain>
    </source>
</reference>
<keyword evidence="1" id="KW-1133">Transmembrane helix</keyword>
<evidence type="ECO:0000313" key="4">
    <source>
        <dbReference type="Proteomes" id="UP000239663"/>
    </source>
</evidence>
<comment type="caution">
    <text evidence="3">The sequence shown here is derived from an EMBL/GenBank/DDBJ whole genome shotgun (WGS) entry which is preliminary data.</text>
</comment>
<sequence>MSWEGLKNILLFSLIVISGLLTWSYWFYQPSYEIDIQHVQTKIMSNGNMEPDEVVQPIKMLYYDESSYYGTYSEEMVSEMMDMVKNVTLFNLQNRSESYGDVNDIKELVERDGAIEVVFNDSVPLSFYKKFLKIEDSIVPDVYFDRIVVFTEEREDVGHSVYFISEDKKAVLAAALEKEDLEQFGTTFANTELYEKYQKVAITDNRSVIVPANEQRVTGYSYLTKFVSSASFMKALFSSPEIVKQEGDIYTDGVSLMKVNSKTGMIEYKNLAVGAKEEKNTDKHILQRNIDYINSHSGWDRRYRFADMDEEEREIIYRLYISGLPVFSDIGNSEFDVEWGTENVRMYERPYMYLGDKALTKSDAILPRAEDALIAFQESLNKQYNPDKLADMTIGFEMLVDDKTGTDIVTLKPNWYFLYDNSWIKIMDKGGIMDGLE</sequence>
<proteinExistence type="predicted"/>
<dbReference type="CDD" id="cd15787">
    <property type="entry name" value="YycH_N"/>
    <property type="match status" value="1"/>
</dbReference>